<dbReference type="Gene3D" id="3.40.50.300">
    <property type="entry name" value="P-loop containing nucleotide triphosphate hydrolases"/>
    <property type="match status" value="1"/>
</dbReference>
<feature type="domain" description="AIG1-type G" evidence="5">
    <location>
        <begin position="94"/>
        <end position="198"/>
    </location>
</feature>
<reference evidence="6" key="3">
    <citation type="submission" date="2025-09" db="UniProtKB">
        <authorList>
            <consortium name="Ensembl"/>
        </authorList>
    </citation>
    <scope>IDENTIFICATION</scope>
</reference>
<evidence type="ECO:0000313" key="6">
    <source>
        <dbReference type="Ensembl" id="ENSDCDP00010048038.1"/>
    </source>
</evidence>
<dbReference type="GeneTree" id="ENSGT00500000044904"/>
<dbReference type="Ensembl" id="ENSDCDT00010058331.1">
    <property type="protein sequence ID" value="ENSDCDP00010048038.1"/>
    <property type="gene ID" value="ENSDCDG00010028988.1"/>
</dbReference>
<evidence type="ECO:0000259" key="5">
    <source>
        <dbReference type="Pfam" id="PF04548"/>
    </source>
</evidence>
<reference evidence="6" key="2">
    <citation type="submission" date="2025-08" db="UniProtKB">
        <authorList>
            <consortium name="Ensembl"/>
        </authorList>
    </citation>
    <scope>IDENTIFICATION</scope>
</reference>
<dbReference type="PANTHER" id="PTHR32046:SF14">
    <property type="match status" value="1"/>
</dbReference>
<keyword evidence="3" id="KW-0175">Coiled coil</keyword>
<dbReference type="PANTHER" id="PTHR32046">
    <property type="entry name" value="G DOMAIN-CONTAINING PROTEIN"/>
    <property type="match status" value="1"/>
</dbReference>
<sequence length="552" mass="62892">PLSKTPSPHTAPRADTDNYSKLTAGNPSIYRLNQKQTGNGQFRKMDSFKPSKKNPRSKTTLVNGMINYVLGVKWEDGFRFKLIDEETNRTQAESQTSEVTAYQIHHTKDSVVPFSLTIIDTPGFGDTRGIKKDQELTEKIREFFTQKDGLPTIDAVCFVVQSALARLTHTQKYIFQAILSIFGKDIEDNIVAMITFADGKAPPVLESIKAADIPCAKKTDQSTLHFKFNNSALYATNGASEDDDDGEDNFDQMFWKMGTASLKRFFDHLGKMEAQSLQLTKEVLEERKRLEVTVEQLPQLIRFGLGKLDEIKTTRAALDQHKSCIEANKDFEYEVEIQKTIKVDIPSGKYITNCIECNYTCHYPCFIPNDADKRACSAMDTNGYCDQCPGKCVWNVHYNMRYRFDIELVKEKRTYENLKKQYEDAMGEKMNAEKIVQNLEEQYKDIQLDVLEMIVALTKLLARLKEIALRPDPLTTPDYIDMLIQSEQSECKPGYKQRIAELQDVLKRAQLLQSVANGKIPGTEENSSGASNPGFTKRCKDRVKKLWSEYKI</sequence>
<dbReference type="GO" id="GO:0005525">
    <property type="term" value="F:GTP binding"/>
    <property type="evidence" value="ECO:0007669"/>
    <property type="project" value="InterPro"/>
</dbReference>
<proteinExistence type="inferred from homology"/>
<evidence type="ECO:0000256" key="2">
    <source>
        <dbReference type="ARBA" id="ARBA00022741"/>
    </source>
</evidence>
<dbReference type="Proteomes" id="UP000694580">
    <property type="component" value="Chromosome 11"/>
</dbReference>
<feature type="coiled-coil region" evidence="3">
    <location>
        <begin position="408"/>
        <end position="449"/>
    </location>
</feature>
<accession>A0AAY4DRL1</accession>
<dbReference type="SUPFAM" id="SSF52540">
    <property type="entry name" value="P-loop containing nucleoside triphosphate hydrolases"/>
    <property type="match status" value="1"/>
</dbReference>
<dbReference type="FunFam" id="3.40.50.300:FF:002049">
    <property type="entry name" value="Si:ch73-170d6.2"/>
    <property type="match status" value="1"/>
</dbReference>
<keyword evidence="7" id="KW-1185">Reference proteome</keyword>
<organism evidence="6 7">
    <name type="scientific">Denticeps clupeoides</name>
    <name type="common">denticle herring</name>
    <dbReference type="NCBI Taxonomy" id="299321"/>
    <lineage>
        <taxon>Eukaryota</taxon>
        <taxon>Metazoa</taxon>
        <taxon>Chordata</taxon>
        <taxon>Craniata</taxon>
        <taxon>Vertebrata</taxon>
        <taxon>Euteleostomi</taxon>
        <taxon>Actinopterygii</taxon>
        <taxon>Neopterygii</taxon>
        <taxon>Teleostei</taxon>
        <taxon>Clupei</taxon>
        <taxon>Clupeiformes</taxon>
        <taxon>Denticipitoidei</taxon>
        <taxon>Denticipitidae</taxon>
        <taxon>Denticeps</taxon>
    </lineage>
</organism>
<feature type="region of interest" description="Disordered" evidence="4">
    <location>
        <begin position="1"/>
        <end position="57"/>
    </location>
</feature>
<evidence type="ECO:0000256" key="4">
    <source>
        <dbReference type="SAM" id="MobiDB-lite"/>
    </source>
</evidence>
<dbReference type="InterPro" id="IPR027417">
    <property type="entry name" value="P-loop_NTPase"/>
</dbReference>
<keyword evidence="2" id="KW-0547">Nucleotide-binding</keyword>
<protein>
    <recommendedName>
        <fullName evidence="5">AIG1-type G domain-containing protein</fullName>
    </recommendedName>
</protein>
<comment type="similarity">
    <text evidence="1">Belongs to the TRAFAC class TrmE-Era-EngA-EngB-Septin-like GTPase superfamily. AIG1/Toc34/Toc159-like paraseptin GTPase family. IAN subfamily.</text>
</comment>
<name>A0AAY4DRL1_9TELE</name>
<feature type="compositionally biased region" description="Polar residues" evidence="4">
    <location>
        <begin position="19"/>
        <end position="40"/>
    </location>
</feature>
<dbReference type="AlphaFoldDB" id="A0AAY4DRL1"/>
<dbReference type="Pfam" id="PF04548">
    <property type="entry name" value="AIG1"/>
    <property type="match status" value="1"/>
</dbReference>
<reference evidence="6 7" key="1">
    <citation type="submission" date="2020-06" db="EMBL/GenBank/DDBJ databases">
        <authorList>
            <consortium name="Wellcome Sanger Institute Data Sharing"/>
        </authorList>
    </citation>
    <scope>NUCLEOTIDE SEQUENCE [LARGE SCALE GENOMIC DNA]</scope>
</reference>
<evidence type="ECO:0000256" key="3">
    <source>
        <dbReference type="SAM" id="Coils"/>
    </source>
</evidence>
<evidence type="ECO:0000256" key="1">
    <source>
        <dbReference type="ARBA" id="ARBA00008535"/>
    </source>
</evidence>
<dbReference type="InterPro" id="IPR006703">
    <property type="entry name" value="G_AIG1"/>
</dbReference>
<evidence type="ECO:0000313" key="7">
    <source>
        <dbReference type="Proteomes" id="UP000694580"/>
    </source>
</evidence>